<evidence type="ECO:0000256" key="1">
    <source>
        <dbReference type="ARBA" id="ARBA00001946"/>
    </source>
</evidence>
<evidence type="ECO:0000256" key="11">
    <source>
        <dbReference type="ARBA" id="ARBA00042436"/>
    </source>
</evidence>
<evidence type="ECO:0000313" key="15">
    <source>
        <dbReference type="Proteomes" id="UP000478008"/>
    </source>
</evidence>
<dbReference type="Pfam" id="PF01239">
    <property type="entry name" value="PPTA"/>
    <property type="match status" value="4"/>
</dbReference>
<evidence type="ECO:0000256" key="6">
    <source>
        <dbReference type="ARBA" id="ARBA00022679"/>
    </source>
</evidence>
<dbReference type="SUPFAM" id="SSF48439">
    <property type="entry name" value="Protein prenylyltransferase"/>
    <property type="match status" value="1"/>
</dbReference>
<dbReference type="Gene3D" id="1.25.40.120">
    <property type="entry name" value="Protein prenylyltransferase"/>
    <property type="match status" value="1"/>
</dbReference>
<organism evidence="14 15">
    <name type="scientific">Dekkera bruxellensis</name>
    <name type="common">Brettanomyces custersii</name>
    <dbReference type="NCBI Taxonomy" id="5007"/>
    <lineage>
        <taxon>Eukaryota</taxon>
        <taxon>Fungi</taxon>
        <taxon>Dikarya</taxon>
        <taxon>Ascomycota</taxon>
        <taxon>Saccharomycotina</taxon>
        <taxon>Pichiomycetes</taxon>
        <taxon>Pichiales</taxon>
        <taxon>Pichiaceae</taxon>
        <taxon>Brettanomyces</taxon>
    </lineage>
</organism>
<dbReference type="GO" id="GO:0004660">
    <property type="term" value="F:protein farnesyltransferase activity"/>
    <property type="evidence" value="ECO:0007669"/>
    <property type="project" value="UniProtKB-EC"/>
</dbReference>
<dbReference type="AlphaFoldDB" id="A0A3F2Y6L6"/>
<evidence type="ECO:0000256" key="4">
    <source>
        <dbReference type="ARBA" id="ARBA00012702"/>
    </source>
</evidence>
<dbReference type="EC" id="2.5.1.59" evidence="3"/>
<dbReference type="GO" id="GO:0005965">
    <property type="term" value="C:protein farnesyltransferase complex"/>
    <property type="evidence" value="ECO:0007669"/>
    <property type="project" value="TreeGrafter"/>
</dbReference>
<evidence type="ECO:0000256" key="7">
    <source>
        <dbReference type="ARBA" id="ARBA00022737"/>
    </source>
</evidence>
<keyword evidence="6" id="KW-0808">Transferase</keyword>
<evidence type="ECO:0000256" key="12">
    <source>
        <dbReference type="ARBA" id="ARBA00043086"/>
    </source>
</evidence>
<dbReference type="Proteomes" id="UP000478008">
    <property type="component" value="Unassembled WGS sequence"/>
</dbReference>
<keyword evidence="8" id="KW-0460">Magnesium</keyword>
<dbReference type="PROSITE" id="PS51147">
    <property type="entry name" value="PFTA"/>
    <property type="match status" value="5"/>
</dbReference>
<keyword evidence="7" id="KW-0677">Repeat</keyword>
<evidence type="ECO:0000256" key="5">
    <source>
        <dbReference type="ARBA" id="ARBA00022602"/>
    </source>
</evidence>
<keyword evidence="15" id="KW-1185">Reference proteome</keyword>
<dbReference type="OMA" id="WAIRTFN"/>
<keyword evidence="5" id="KW-0637">Prenyltransferase</keyword>
<dbReference type="EMBL" id="CABFWN010000005">
    <property type="protein sequence ID" value="VUG19478.1"/>
    <property type="molecule type" value="Genomic_DNA"/>
</dbReference>
<proteinExistence type="inferred from homology"/>
<evidence type="ECO:0000256" key="13">
    <source>
        <dbReference type="ARBA" id="ARBA00043219"/>
    </source>
</evidence>
<accession>A0A3F2Y6L6</accession>
<dbReference type="PANTHER" id="PTHR11129:SF1">
    <property type="entry name" value="PROTEIN FARNESYLTRANSFERASE_GERANYLGERANYLTRANSFERASE TYPE-1 SUBUNIT ALPHA"/>
    <property type="match status" value="1"/>
</dbReference>
<evidence type="ECO:0000256" key="8">
    <source>
        <dbReference type="ARBA" id="ARBA00022842"/>
    </source>
</evidence>
<dbReference type="EC" id="2.5.1.58" evidence="4"/>
<evidence type="ECO:0000313" key="14">
    <source>
        <dbReference type="EMBL" id="VUG19478.1"/>
    </source>
</evidence>
<protein>
    <recommendedName>
        <fullName evidence="9">Protein farnesyltransferase/geranylgeranyltransferase type-1 subunit alpha</fullName>
        <ecNumber evidence="4">2.5.1.58</ecNumber>
        <ecNumber evidence="3">2.5.1.59</ecNumber>
    </recommendedName>
    <alternativeName>
        <fullName evidence="12">CAAX farnesyltransferase subunit alpha</fullName>
    </alternativeName>
    <alternativeName>
        <fullName evidence="11">FTase-alpha</fullName>
    </alternativeName>
    <alternativeName>
        <fullName evidence="10">Ras proteins prenyltransferase subunit alpha</fullName>
    </alternativeName>
    <alternativeName>
        <fullName evidence="13">Type I protein geranyl-geranyltransferase subunit alpha</fullName>
    </alternativeName>
</protein>
<gene>
    <name evidence="14" type="primary">RAM2</name>
    <name evidence="14" type="ORF">DEBR0S5_03774G</name>
</gene>
<reference evidence="14 15" key="1">
    <citation type="submission" date="2019-07" db="EMBL/GenBank/DDBJ databases">
        <authorList>
            <person name="Friedrich A."/>
            <person name="Schacherer J."/>
        </authorList>
    </citation>
    <scope>NUCLEOTIDE SEQUENCE [LARGE SCALE GENOMIC DNA]</scope>
</reference>
<dbReference type="InterPro" id="IPR002088">
    <property type="entry name" value="Prenyl_trans_a"/>
</dbReference>
<evidence type="ECO:0000256" key="2">
    <source>
        <dbReference type="ARBA" id="ARBA00006734"/>
    </source>
</evidence>
<evidence type="ECO:0000256" key="10">
    <source>
        <dbReference type="ARBA" id="ARBA00041392"/>
    </source>
</evidence>
<dbReference type="GO" id="GO:0004662">
    <property type="term" value="F:CAAX-protein geranylgeranyltransferase activity"/>
    <property type="evidence" value="ECO:0007669"/>
    <property type="project" value="UniProtKB-EC"/>
</dbReference>
<dbReference type="PANTHER" id="PTHR11129">
    <property type="entry name" value="PROTEIN FARNESYLTRANSFERASE ALPHA SUBUNIT/RAB GERANYLGERANYL TRANSFERASE ALPHA SUBUNIT"/>
    <property type="match status" value="1"/>
</dbReference>
<dbReference type="GO" id="GO:0005953">
    <property type="term" value="C:CAAX-protein geranylgeranyltransferase complex"/>
    <property type="evidence" value="ECO:0007669"/>
    <property type="project" value="TreeGrafter"/>
</dbReference>
<dbReference type="STRING" id="5007.A0A3F2Y6L6"/>
<evidence type="ECO:0000256" key="9">
    <source>
        <dbReference type="ARBA" id="ARBA00040965"/>
    </source>
</evidence>
<evidence type="ECO:0000256" key="3">
    <source>
        <dbReference type="ARBA" id="ARBA00012700"/>
    </source>
</evidence>
<sequence>MRTFGNYDFSDVEPIPLESPRTEGSTVCKILYSNEFRELMSCMKVLMMKNEISERALYLTYVIIHKVSAHYSIWQYRYHILQHFVEQRKKENNESVVQVLQEELQECSKMVLNIQKNYQIWHYRHLIIELLIKYGYDGDARKYSLEKEEYPILSIMLTKDEKNYHVWSYKRWLVKRFNIYDSPTELTFTTNMLKNDVRNNSAWSFRLFLLFGYDKPSVDLKSEFDFVKKQIKRSPTNPSSWNYLRGICDNSGTSLCKFKQFISSFTENDENISIPAIELLAVIYIKENDWEKANGIYGLLADKLDPIRSNYWNFKKLNLKID</sequence>
<name>A0A3F2Y6L6_DEKBR</name>
<comment type="cofactor">
    <cofactor evidence="1">
        <name>Mg(2+)</name>
        <dbReference type="ChEBI" id="CHEBI:18420"/>
    </cofactor>
</comment>
<comment type="similarity">
    <text evidence="2">Belongs to the protein prenyltransferase subunit alpha family.</text>
</comment>